<sequence>MPAIKDAIELTDEEHALFQELLDASKQAGLSTTLRCAGGWVRDKLMGRTSLDIDIALDNLLGREFADRINEYLKAHGEETHHVAVIMSNPEQSKHLETARMKVRGIWIDLVNLRSEEYALHSRIPTMTFGTPEEDAHRRDFTINTLFYNINTGLIEDFTQQGLADLRAGIIRTPMQPKETFMDDPLRVLRAVRFASRFGFELEERLLEAAADDEVRYTNVSKFEGLLRRAN</sequence>
<keyword evidence="3 4" id="KW-0694">RNA-binding</keyword>
<dbReference type="GO" id="GO:0001680">
    <property type="term" value="P:tRNA 3'-terminal CCA addition"/>
    <property type="evidence" value="ECO:0007669"/>
    <property type="project" value="TreeGrafter"/>
</dbReference>
<dbReference type="PANTHER" id="PTHR13734:SF5">
    <property type="entry name" value="CCA TRNA NUCLEOTIDYLTRANSFERASE, MITOCHONDRIAL"/>
    <property type="match status" value="1"/>
</dbReference>
<evidence type="ECO:0000259" key="5">
    <source>
        <dbReference type="Pfam" id="PF01743"/>
    </source>
</evidence>
<dbReference type="SUPFAM" id="SSF81301">
    <property type="entry name" value="Nucleotidyltransferase"/>
    <property type="match status" value="1"/>
</dbReference>
<evidence type="ECO:0000256" key="2">
    <source>
        <dbReference type="ARBA" id="ARBA00022679"/>
    </source>
</evidence>
<dbReference type="Proteomes" id="UP000239649">
    <property type="component" value="Unassembled WGS sequence"/>
</dbReference>
<comment type="caution">
    <text evidence="6">The sequence shown here is derived from an EMBL/GenBank/DDBJ whole genome shotgun (WGS) entry which is preliminary data.</text>
</comment>
<evidence type="ECO:0000313" key="6">
    <source>
        <dbReference type="EMBL" id="PSC76981.1"/>
    </source>
</evidence>
<dbReference type="EMBL" id="LHPF02000001">
    <property type="protein sequence ID" value="PSC76981.1"/>
    <property type="molecule type" value="Genomic_DNA"/>
</dbReference>
<dbReference type="Gene3D" id="3.30.460.10">
    <property type="entry name" value="Beta Polymerase, domain 2"/>
    <property type="match status" value="1"/>
</dbReference>
<dbReference type="InterPro" id="IPR002646">
    <property type="entry name" value="PolA_pol_head_dom"/>
</dbReference>
<name>A0A2P6VSB2_9CHLO</name>
<dbReference type="Gene3D" id="1.10.3090.10">
    <property type="entry name" value="cca-adding enzyme, domain 2"/>
    <property type="match status" value="1"/>
</dbReference>
<organism evidence="6 7">
    <name type="scientific">Micractinium conductrix</name>
    <dbReference type="NCBI Taxonomy" id="554055"/>
    <lineage>
        <taxon>Eukaryota</taxon>
        <taxon>Viridiplantae</taxon>
        <taxon>Chlorophyta</taxon>
        <taxon>core chlorophytes</taxon>
        <taxon>Trebouxiophyceae</taxon>
        <taxon>Chlorellales</taxon>
        <taxon>Chlorellaceae</taxon>
        <taxon>Chlorella clade</taxon>
        <taxon>Micractinium</taxon>
    </lineage>
</organism>
<proteinExistence type="inferred from homology"/>
<dbReference type="STRING" id="554055.A0A2P6VSB2"/>
<gene>
    <name evidence="6" type="primary">g765</name>
    <name evidence="6" type="ORF">C2E20_0765</name>
</gene>
<protein>
    <submittedName>
        <fullName evidence="6">CCA tRNA nucleotidyltransferase 2</fullName>
    </submittedName>
</protein>
<dbReference type="PANTHER" id="PTHR13734">
    <property type="entry name" value="TRNA-NUCLEOTIDYLTRANSFERASE"/>
    <property type="match status" value="1"/>
</dbReference>
<dbReference type="CDD" id="cd05398">
    <property type="entry name" value="NT_ClassII-CCAase"/>
    <property type="match status" value="1"/>
</dbReference>
<dbReference type="SUPFAM" id="SSF81891">
    <property type="entry name" value="Poly A polymerase C-terminal region-like"/>
    <property type="match status" value="1"/>
</dbReference>
<comment type="similarity">
    <text evidence="1 4">Belongs to the tRNA nucleotidyltransferase/poly(A) polymerase family.</text>
</comment>
<evidence type="ECO:0000256" key="3">
    <source>
        <dbReference type="ARBA" id="ARBA00022884"/>
    </source>
</evidence>
<feature type="domain" description="Poly A polymerase head" evidence="5">
    <location>
        <begin position="35"/>
        <end position="172"/>
    </location>
</feature>
<keyword evidence="7" id="KW-1185">Reference proteome</keyword>
<evidence type="ECO:0000256" key="1">
    <source>
        <dbReference type="ARBA" id="ARBA00007265"/>
    </source>
</evidence>
<dbReference type="GO" id="GO:0005739">
    <property type="term" value="C:mitochondrion"/>
    <property type="evidence" value="ECO:0007669"/>
    <property type="project" value="UniProtKB-ARBA"/>
</dbReference>
<reference evidence="6 7" key="1">
    <citation type="journal article" date="2018" name="Plant J.">
        <title>Genome sequences of Chlorella sorokiniana UTEX 1602 and Micractinium conductrix SAG 241.80: implications to maltose excretion by a green alga.</title>
        <authorList>
            <person name="Arriola M.B."/>
            <person name="Velmurugan N."/>
            <person name="Zhang Y."/>
            <person name="Plunkett M.H."/>
            <person name="Hondzo H."/>
            <person name="Barney B.M."/>
        </authorList>
    </citation>
    <scope>NUCLEOTIDE SEQUENCE [LARGE SCALE GENOMIC DNA]</scope>
    <source>
        <strain evidence="6 7">SAG 241.80</strain>
    </source>
</reference>
<keyword evidence="2 4" id="KW-0808">Transferase</keyword>
<dbReference type="InterPro" id="IPR043519">
    <property type="entry name" value="NT_sf"/>
</dbReference>
<dbReference type="GO" id="GO:0052929">
    <property type="term" value="F:ATP:3'-cytidine-cytidine-tRNA adenylyltransferase activity"/>
    <property type="evidence" value="ECO:0007669"/>
    <property type="project" value="TreeGrafter"/>
</dbReference>
<dbReference type="Pfam" id="PF01743">
    <property type="entry name" value="PolyA_pol"/>
    <property type="match status" value="1"/>
</dbReference>
<dbReference type="OrthoDB" id="445712at2759"/>
<dbReference type="GO" id="GO:0052927">
    <property type="term" value="F:CC tRNA cytidylyltransferase activity"/>
    <property type="evidence" value="ECO:0007669"/>
    <property type="project" value="TreeGrafter"/>
</dbReference>
<dbReference type="GO" id="GO:0003723">
    <property type="term" value="F:RNA binding"/>
    <property type="evidence" value="ECO:0007669"/>
    <property type="project" value="UniProtKB-KW"/>
</dbReference>
<evidence type="ECO:0000313" key="7">
    <source>
        <dbReference type="Proteomes" id="UP000239649"/>
    </source>
</evidence>
<dbReference type="AlphaFoldDB" id="A0A2P6VSB2"/>
<accession>A0A2P6VSB2</accession>
<evidence type="ECO:0000256" key="4">
    <source>
        <dbReference type="RuleBase" id="RU003953"/>
    </source>
</evidence>
<dbReference type="FunFam" id="3.30.460.10:FF:000019">
    <property type="entry name" value="tRNA nucleotidyltransferase cca2"/>
    <property type="match status" value="1"/>
</dbReference>